<dbReference type="AlphaFoldDB" id="A0A8N4F785"/>
<dbReference type="InterPro" id="IPR031968">
    <property type="entry name" value="VASt"/>
</dbReference>
<protein>
    <submittedName>
        <fullName evidence="8">C2 and GRAM domain-containing protein At5g50170 isoform X1</fullName>
    </submittedName>
</protein>
<feature type="domain" description="VASt" evidence="6">
    <location>
        <begin position="903"/>
        <end position="1067"/>
    </location>
</feature>
<dbReference type="PROSITE" id="PS50004">
    <property type="entry name" value="C2"/>
    <property type="match status" value="2"/>
</dbReference>
<gene>
    <name evidence="8" type="primary">LOC105051237</name>
</gene>
<sequence>MRLYVYVLEARGLPTAKPSDGGAAAAGVYAKLKVGKHKSRTRALRGTLDPVWNQEFVFRMEDDEEGEELEVGVFREAEGGGGGELLGRVRLPVRVASGEGVQTVPPTWLSLQPRHHGAKSKAKDCGKILLTSTLYGRSNSNSVNHTSPPCSSLVSSANVRELKDSASTPHNVLQGTESPTMTNMTKSISVVEQTPSIQAHAGHLTERHPSKNEASFSVVSRIHDLLEFSDVLSGDESNKGANVLFEDAMQIMQTREETNMPANLEGGILLEETYMIETKDLNSLLFKPNAQFRRELAELQGTTNYEEKPWKWKCKDPPCLGRLVTYTKAATKFVKAVNAIEEQTYMKADGKNFAVLTRASTPEVPYGKCFQVVLLYKIMPGPQLSSGEESSHFVISWNLEFNQSTVMKSIIEGTARQGLEDSYESFSDLLSQYIKPVVSSELSKDKEQLLAPLQLDHQSDWELAIEYFCNFTVVCTIFMCLYVLTHIVLLRHGASWGLEFNGLDLPDTFGELITSGILFLQGERIFNMISHFVQARLRRGSDHGVKAQGDGWLLTVALIEGCNLPSAASSGFSDPYVVFSCNGETRTSSVQLQTLDPQWNEILEFDAMQEPPSVLDVEVFDFDGPFDLAASLGHAEINFLKHTSAELADMWIPLKGKLAQTSQSKLHLRIFLDNTRGMETVKEYLTKMEKEVGRKLNIRSPHRNSMFQKLFALPPEEFLINDFSCYLKRKMPLQGRLFLSARIVGFYANLFGHKTKFFLLWEDMEDIQVIPPSFSTFGSPALQIILRSGRGLDARHGAKSQDEEGRLRFQFQSFVSFNIASRTIMALWRTRTLNTEQRAKLEEDQQNQGIRSVQIQDTETLLNFGDINLSKAYSSEVPLHVSCPLFALADLPYIIRIFLSGRNSVSFFPHHLDCSQVNLLIELFEGGNLEKKIMDKVGCLNYLVTQWEALRPNVYERHIRYKFNRHMSIFGGEAVSSQQKTPTAAGNGWIVDEVMTIHNVPFDDHFRVHLRYKIETLLHISSTSQCDVFVGTEWIRSTKFQKRITKNICDKLAHRSKEIFELAERELSAKAQDQAS</sequence>
<dbReference type="RefSeq" id="XP_029122329.1">
    <property type="nucleotide sequence ID" value="XM_029266496.1"/>
</dbReference>
<dbReference type="CDD" id="cd00030">
    <property type="entry name" value="C2"/>
    <property type="match status" value="1"/>
</dbReference>
<name>A0A8N4F785_ELAGV</name>
<dbReference type="Proteomes" id="UP000504607">
    <property type="component" value="Chromosome 9"/>
</dbReference>
<feature type="domain" description="VASt" evidence="6">
    <location>
        <begin position="265"/>
        <end position="438"/>
    </location>
</feature>
<evidence type="ECO:0000259" key="6">
    <source>
        <dbReference type="PROSITE" id="PS51778"/>
    </source>
</evidence>
<dbReference type="InterPro" id="IPR000008">
    <property type="entry name" value="C2_dom"/>
</dbReference>
<evidence type="ECO:0000313" key="7">
    <source>
        <dbReference type="Proteomes" id="UP000504607"/>
    </source>
</evidence>
<dbReference type="SMART" id="SM00568">
    <property type="entry name" value="GRAM"/>
    <property type="match status" value="1"/>
</dbReference>
<dbReference type="SMART" id="SM00239">
    <property type="entry name" value="C2"/>
    <property type="match status" value="2"/>
</dbReference>
<dbReference type="InterPro" id="IPR035892">
    <property type="entry name" value="C2_domain_sf"/>
</dbReference>
<organism evidence="7 8">
    <name type="scientific">Elaeis guineensis var. tenera</name>
    <name type="common">Oil palm</name>
    <dbReference type="NCBI Taxonomy" id="51953"/>
    <lineage>
        <taxon>Eukaryota</taxon>
        <taxon>Viridiplantae</taxon>
        <taxon>Streptophyta</taxon>
        <taxon>Embryophyta</taxon>
        <taxon>Tracheophyta</taxon>
        <taxon>Spermatophyta</taxon>
        <taxon>Magnoliopsida</taxon>
        <taxon>Liliopsida</taxon>
        <taxon>Arecaceae</taxon>
        <taxon>Arecoideae</taxon>
        <taxon>Cocoseae</taxon>
        <taxon>Elaeidinae</taxon>
        <taxon>Elaeis</taxon>
    </lineage>
</organism>
<dbReference type="Gene3D" id="2.30.29.30">
    <property type="entry name" value="Pleckstrin-homology domain (PH domain)/Phosphotyrosine-binding domain (PTB)"/>
    <property type="match status" value="1"/>
</dbReference>
<evidence type="ECO:0000256" key="2">
    <source>
        <dbReference type="ARBA" id="ARBA00022692"/>
    </source>
</evidence>
<evidence type="ECO:0000256" key="1">
    <source>
        <dbReference type="ARBA" id="ARBA00004167"/>
    </source>
</evidence>
<dbReference type="Pfam" id="PF16016">
    <property type="entry name" value="VASt"/>
    <property type="match status" value="2"/>
</dbReference>
<keyword evidence="2" id="KW-0812">Transmembrane</keyword>
<feature type="domain" description="C2" evidence="5">
    <location>
        <begin position="533"/>
        <end position="652"/>
    </location>
</feature>
<dbReference type="PANTHER" id="PTHR46296">
    <property type="entry name" value="BNAA05G37250D PROTEIN"/>
    <property type="match status" value="1"/>
</dbReference>
<feature type="domain" description="C2" evidence="5">
    <location>
        <begin position="1"/>
        <end position="109"/>
    </location>
</feature>
<dbReference type="OrthoDB" id="67700at2759"/>
<dbReference type="PANTHER" id="PTHR46296:SF7">
    <property type="entry name" value="C2 DOMAIN-CONTAINING PROTEIN"/>
    <property type="match status" value="1"/>
</dbReference>
<dbReference type="SUPFAM" id="SSF49562">
    <property type="entry name" value="C2 domain (Calcium/lipid-binding domain, CaLB)"/>
    <property type="match status" value="2"/>
</dbReference>
<dbReference type="GO" id="GO:0016020">
    <property type="term" value="C:membrane"/>
    <property type="evidence" value="ECO:0007669"/>
    <property type="project" value="UniProtKB-SubCell"/>
</dbReference>
<accession>A0A8N4F785</accession>
<evidence type="ECO:0000256" key="4">
    <source>
        <dbReference type="ARBA" id="ARBA00023136"/>
    </source>
</evidence>
<dbReference type="PROSITE" id="PS51778">
    <property type="entry name" value="VAST"/>
    <property type="match status" value="2"/>
</dbReference>
<dbReference type="InterPro" id="IPR011993">
    <property type="entry name" value="PH-like_dom_sf"/>
</dbReference>
<proteinExistence type="predicted"/>
<comment type="subcellular location">
    <subcellularLocation>
        <location evidence="1">Membrane</location>
        <topology evidence="1">Single-pass membrane protein</topology>
    </subcellularLocation>
</comment>
<dbReference type="Pfam" id="PF00168">
    <property type="entry name" value="C2"/>
    <property type="match status" value="2"/>
</dbReference>
<dbReference type="Pfam" id="PF02893">
    <property type="entry name" value="GRAM"/>
    <property type="match status" value="1"/>
</dbReference>
<dbReference type="InterPro" id="IPR044511">
    <property type="entry name" value="At1g03370/At5g50170-like"/>
</dbReference>
<keyword evidence="3" id="KW-1133">Transmembrane helix</keyword>
<keyword evidence="7" id="KW-1185">Reference proteome</keyword>
<evidence type="ECO:0000256" key="3">
    <source>
        <dbReference type="ARBA" id="ARBA00022989"/>
    </source>
</evidence>
<keyword evidence="4" id="KW-0472">Membrane</keyword>
<evidence type="ECO:0000313" key="8">
    <source>
        <dbReference type="RefSeq" id="XP_029122329.1"/>
    </source>
</evidence>
<reference evidence="8" key="1">
    <citation type="submission" date="2025-08" db="UniProtKB">
        <authorList>
            <consortium name="RefSeq"/>
        </authorList>
    </citation>
    <scope>IDENTIFICATION</scope>
</reference>
<evidence type="ECO:0000259" key="5">
    <source>
        <dbReference type="PROSITE" id="PS50004"/>
    </source>
</evidence>
<dbReference type="Gene3D" id="2.60.40.150">
    <property type="entry name" value="C2 domain"/>
    <property type="match status" value="2"/>
</dbReference>
<dbReference type="InterPro" id="IPR004182">
    <property type="entry name" value="GRAM"/>
</dbReference>